<dbReference type="Proteomes" id="UP000287519">
    <property type="component" value="Unassembled WGS sequence"/>
</dbReference>
<accession>A0A402CEJ4</accession>
<proteinExistence type="predicted"/>
<comment type="caution">
    <text evidence="1">The sequence shown here is derived from an EMBL/GenBank/DDBJ whole genome shotgun (WGS) entry which is preliminary data.</text>
</comment>
<sequence length="48" mass="5068">MLTTDPTHTVHPALTVNSNDSVPLQSTIGLALVERMLAHNNATLASTI</sequence>
<reference evidence="1 2" key="1">
    <citation type="submission" date="2018-11" db="EMBL/GenBank/DDBJ databases">
        <title>Microbial catabolism of amino acid.</title>
        <authorList>
            <person name="Hibi M."/>
            <person name="Ogawa J."/>
        </authorList>
    </citation>
    <scope>NUCLEOTIDE SEQUENCE [LARGE SCALE GENOMIC DNA]</scope>
    <source>
        <strain evidence="1 2">C31-06</strain>
    </source>
</reference>
<organism evidence="1 2">
    <name type="scientific">Rhodococcus wratislaviensis</name>
    <name type="common">Tsukamurella wratislaviensis</name>
    <dbReference type="NCBI Taxonomy" id="44752"/>
    <lineage>
        <taxon>Bacteria</taxon>
        <taxon>Bacillati</taxon>
        <taxon>Actinomycetota</taxon>
        <taxon>Actinomycetes</taxon>
        <taxon>Mycobacteriales</taxon>
        <taxon>Nocardiaceae</taxon>
        <taxon>Rhodococcus</taxon>
    </lineage>
</organism>
<evidence type="ECO:0000313" key="1">
    <source>
        <dbReference type="EMBL" id="GCE41979.1"/>
    </source>
</evidence>
<keyword evidence="2" id="KW-1185">Reference proteome</keyword>
<protein>
    <submittedName>
        <fullName evidence="1">Uncharacterized protein</fullName>
    </submittedName>
</protein>
<evidence type="ECO:0000313" key="2">
    <source>
        <dbReference type="Proteomes" id="UP000287519"/>
    </source>
</evidence>
<name>A0A402CEJ4_RHOWR</name>
<gene>
    <name evidence="1" type="ORF">Rhow_005638</name>
</gene>
<dbReference type="AlphaFoldDB" id="A0A402CEJ4"/>
<dbReference type="EMBL" id="BHYM01000048">
    <property type="protein sequence ID" value="GCE41979.1"/>
    <property type="molecule type" value="Genomic_DNA"/>
</dbReference>